<keyword evidence="7" id="KW-1185">Reference proteome</keyword>
<keyword evidence="3" id="KW-0732">Signal</keyword>
<dbReference type="GO" id="GO:1904680">
    <property type="term" value="F:peptide transmembrane transporter activity"/>
    <property type="evidence" value="ECO:0007669"/>
    <property type="project" value="TreeGrafter"/>
</dbReference>
<organism evidence="6 7">
    <name type="scientific">Conexivisphaera calida</name>
    <dbReference type="NCBI Taxonomy" id="1874277"/>
    <lineage>
        <taxon>Archaea</taxon>
        <taxon>Nitrososphaerota</taxon>
        <taxon>Conexivisphaeria</taxon>
        <taxon>Conexivisphaerales</taxon>
        <taxon>Conexivisphaeraceae</taxon>
        <taxon>Conexivisphaera</taxon>
    </lineage>
</organism>
<feature type="transmembrane region" description="Helical" evidence="4">
    <location>
        <begin position="888"/>
        <end position="909"/>
    </location>
</feature>
<dbReference type="Pfam" id="PF13620">
    <property type="entry name" value="CarboxypepD_reg"/>
    <property type="match status" value="1"/>
</dbReference>
<evidence type="ECO:0000313" key="7">
    <source>
        <dbReference type="Proteomes" id="UP000509448"/>
    </source>
</evidence>
<keyword evidence="4" id="KW-0472">Membrane</keyword>
<dbReference type="KEGG" id="ccai:NAS2_1519"/>
<dbReference type="Gene3D" id="2.60.40.1120">
    <property type="entry name" value="Carboxypeptidase-like, regulatory domain"/>
    <property type="match status" value="1"/>
</dbReference>
<keyword evidence="4" id="KW-0812">Transmembrane</keyword>
<dbReference type="SUPFAM" id="SSF49452">
    <property type="entry name" value="Starch-binding domain-like"/>
    <property type="match status" value="1"/>
</dbReference>
<dbReference type="InterPro" id="IPR000914">
    <property type="entry name" value="SBP_5_dom"/>
</dbReference>
<evidence type="ECO:0000256" key="1">
    <source>
        <dbReference type="ARBA" id="ARBA00005695"/>
    </source>
</evidence>
<feature type="domain" description="Solute-binding protein family 5" evidence="5">
    <location>
        <begin position="509"/>
        <end position="677"/>
    </location>
</feature>
<protein>
    <submittedName>
        <fullName evidence="6">Oligopeptide binding protein, putative</fullName>
    </submittedName>
</protein>
<gene>
    <name evidence="6" type="ORF">NAS2_1519</name>
</gene>
<dbReference type="Gene3D" id="3.40.190.10">
    <property type="entry name" value="Periplasmic binding protein-like II"/>
    <property type="match status" value="1"/>
</dbReference>
<keyword evidence="4" id="KW-1133">Transmembrane helix</keyword>
<dbReference type="PANTHER" id="PTHR30290">
    <property type="entry name" value="PERIPLASMIC BINDING COMPONENT OF ABC TRANSPORTER"/>
    <property type="match status" value="1"/>
</dbReference>
<comment type="similarity">
    <text evidence="1">Belongs to the bacterial solute-binding protein 5 family.</text>
</comment>
<evidence type="ECO:0000256" key="2">
    <source>
        <dbReference type="ARBA" id="ARBA00022448"/>
    </source>
</evidence>
<accession>A0A4P2VE72</accession>
<evidence type="ECO:0000256" key="4">
    <source>
        <dbReference type="SAM" id="Phobius"/>
    </source>
</evidence>
<dbReference type="Gene3D" id="3.10.105.10">
    <property type="entry name" value="Dipeptide-binding Protein, Domain 3"/>
    <property type="match status" value="1"/>
</dbReference>
<dbReference type="AlphaFoldDB" id="A0A4P2VE72"/>
<dbReference type="Pfam" id="PF00496">
    <property type="entry name" value="SBP_bac_5"/>
    <property type="match status" value="2"/>
</dbReference>
<name>A0A4P2VE72_9ARCH</name>
<dbReference type="InterPro" id="IPR039424">
    <property type="entry name" value="SBP_5"/>
</dbReference>
<dbReference type="PANTHER" id="PTHR30290:SF9">
    <property type="entry name" value="OLIGOPEPTIDE-BINDING PROTEIN APPA"/>
    <property type="match status" value="1"/>
</dbReference>
<evidence type="ECO:0000259" key="5">
    <source>
        <dbReference type="Pfam" id="PF00496"/>
    </source>
</evidence>
<evidence type="ECO:0000256" key="3">
    <source>
        <dbReference type="ARBA" id="ARBA00022729"/>
    </source>
</evidence>
<dbReference type="GO" id="GO:0015833">
    <property type="term" value="P:peptide transport"/>
    <property type="evidence" value="ECO:0007669"/>
    <property type="project" value="TreeGrafter"/>
</dbReference>
<feature type="domain" description="Solute-binding protein family 5" evidence="5">
    <location>
        <begin position="74"/>
        <end position="326"/>
    </location>
</feature>
<proteinExistence type="inferred from homology"/>
<evidence type="ECO:0000313" key="6">
    <source>
        <dbReference type="EMBL" id="BBE42899.1"/>
    </source>
</evidence>
<reference evidence="6 7" key="1">
    <citation type="journal article" date="2019" name="ISME J.">
        <title>Isolation and characterization of a thermophilic sulfur- and iron-reducing thaumarchaeote from a terrestrial acidic hot spring.</title>
        <authorList>
            <person name="Kato S."/>
            <person name="Itoh T."/>
            <person name="Yuki M."/>
            <person name="Nagamori M."/>
            <person name="Ohnishi M."/>
            <person name="Uematsu K."/>
            <person name="Suzuki K."/>
            <person name="Takashina T."/>
            <person name="Ohkuma M."/>
        </authorList>
    </citation>
    <scope>NUCLEOTIDE SEQUENCE [LARGE SCALE GENOMIC DNA]</scope>
    <source>
        <strain evidence="6 7">NAS-02</strain>
    </source>
</reference>
<dbReference type="SUPFAM" id="SSF53850">
    <property type="entry name" value="Periplasmic binding protein-like II"/>
    <property type="match status" value="2"/>
</dbReference>
<sequence length="912" mass="100485">MEHKFVRALGEWFIKKYDHIHRSNMRRALPLIVALILMMSFLPEAMPAMAQSSPQYSIPQQTILQPSQVRTHGPLVNTVVFNVYTSDHAAFLALSEGQIQAMEWTLSPSDYVTAETNPNLYTGSTPTYAFDGIAFNMLMYPYNNTHFRRAIAYLTNYAEIQSVIGPSVYAGPQLYPQLIYPSLYNSSIKYPYSYNPQMAIKELEEVPGMAYNPTTGQWTLYGKPFSPVLYYRSDDPLRAESAQLLQQAAAEINLTITLKPVTGVTASSVIYSPSDEVVISPGIMLANYSNIPPVYNWTLASQSDTWGMYTVGWIVSWEPTWSYYFYNSQLAGTSNFINFYNSSMDYWTNIFNWVVNNQSQVEEACSNIQVIFNQQLPYIMWFYESNLYAVQTNGWQGYANIPSTGPSETTGLYYTLLNVHPTGTVGGTFTEALHSAPTSLDPLYYTIWVWQEDVWQEVYDSPIGTPPWGVTNGSLMPWMATYNIQSDVTAPIGNGSGWWNPFGASGIVNGQVVTINFFRNATWQDGLPVTAYDYNFSLYYWNVQGVTGASTALAYYSTPPYGLLATYIPPNNPYEIELYVNSTNIWNIYSIIVPVLPEHIFQYFDPNTVATSTSAMDTTVPLSQISGLSSYLNSPNETLPQWMYWLPNLEVGTGPFVFQSWNKVTNTQVLTRNVNYYRSAWWAWMSTVTQGSSYSYKVNVNEEIYNPTSSSFEGVAPGSTGYIPITNATGVVQVEAPGGTIVASYPLTSVGNGSYTASISTSSLSPGTYELVANLTYTSFGLNRVWYSYSGLTVSAPVTSAPLVITVLNPSGLPIAGATVTVDGMSATTNSSGMASFSSVPLGSYTATISAPGYQSTNITVSVSAPSATASASLTPVPTKAPTPSYTALYAIIAVIVIVVIVAVVVIALRRR</sequence>
<dbReference type="EMBL" id="AP018732">
    <property type="protein sequence ID" value="BBE42899.1"/>
    <property type="molecule type" value="Genomic_DNA"/>
</dbReference>
<dbReference type="Proteomes" id="UP000509448">
    <property type="component" value="Chromosome"/>
</dbReference>
<keyword evidence="2" id="KW-0813">Transport</keyword>
<dbReference type="GO" id="GO:0030246">
    <property type="term" value="F:carbohydrate binding"/>
    <property type="evidence" value="ECO:0007669"/>
    <property type="project" value="InterPro"/>
</dbReference>
<dbReference type="InterPro" id="IPR013784">
    <property type="entry name" value="Carb-bd-like_fold"/>
</dbReference>